<protein>
    <recommendedName>
        <fullName evidence="10">Protein TonB</fullName>
    </recommendedName>
</protein>
<feature type="compositionally biased region" description="Pro residues" evidence="11">
    <location>
        <begin position="125"/>
        <end position="134"/>
    </location>
</feature>
<dbReference type="GO" id="GO:0098797">
    <property type="term" value="C:plasma membrane protein complex"/>
    <property type="evidence" value="ECO:0007669"/>
    <property type="project" value="TreeGrafter"/>
</dbReference>
<dbReference type="GO" id="GO:0015891">
    <property type="term" value="P:siderophore transport"/>
    <property type="evidence" value="ECO:0007669"/>
    <property type="project" value="InterPro"/>
</dbReference>
<dbReference type="RefSeq" id="WP_119767795.1">
    <property type="nucleotide sequence ID" value="NZ_QYUO01000001.1"/>
</dbReference>
<keyword evidence="4 10" id="KW-1003">Cell membrane</keyword>
<evidence type="ECO:0000313" key="13">
    <source>
        <dbReference type="EMBL" id="RJF97849.1"/>
    </source>
</evidence>
<organism evidence="13 14">
    <name type="scientific">Noviherbaspirillum saxi</name>
    <dbReference type="NCBI Taxonomy" id="2320863"/>
    <lineage>
        <taxon>Bacteria</taxon>
        <taxon>Pseudomonadati</taxon>
        <taxon>Pseudomonadota</taxon>
        <taxon>Betaproteobacteria</taxon>
        <taxon>Burkholderiales</taxon>
        <taxon>Oxalobacteraceae</taxon>
        <taxon>Noviherbaspirillum</taxon>
    </lineage>
</organism>
<dbReference type="GO" id="GO:0055085">
    <property type="term" value="P:transmembrane transport"/>
    <property type="evidence" value="ECO:0007669"/>
    <property type="project" value="InterPro"/>
</dbReference>
<dbReference type="PANTHER" id="PTHR33446">
    <property type="entry name" value="PROTEIN TONB-RELATED"/>
    <property type="match status" value="1"/>
</dbReference>
<dbReference type="GO" id="GO:0030288">
    <property type="term" value="C:outer membrane-bounded periplasmic space"/>
    <property type="evidence" value="ECO:0007669"/>
    <property type="project" value="InterPro"/>
</dbReference>
<evidence type="ECO:0000256" key="4">
    <source>
        <dbReference type="ARBA" id="ARBA00022475"/>
    </source>
</evidence>
<dbReference type="GO" id="GO:0015031">
    <property type="term" value="P:protein transport"/>
    <property type="evidence" value="ECO:0007669"/>
    <property type="project" value="UniProtKB-UniRule"/>
</dbReference>
<keyword evidence="7 10" id="KW-0653">Protein transport</keyword>
<dbReference type="InterPro" id="IPR006260">
    <property type="entry name" value="TonB/TolA_C"/>
</dbReference>
<accession>A0A3A3GAE9</accession>
<evidence type="ECO:0000256" key="3">
    <source>
        <dbReference type="ARBA" id="ARBA00022448"/>
    </source>
</evidence>
<keyword evidence="14" id="KW-1185">Reference proteome</keyword>
<evidence type="ECO:0000256" key="1">
    <source>
        <dbReference type="ARBA" id="ARBA00004383"/>
    </source>
</evidence>
<comment type="function">
    <text evidence="10">Interacts with outer membrane receptor proteins that carry out high-affinity binding and energy dependent uptake into the periplasmic space of specific substrates. It could act to transduce energy from the cytoplasmic membrane to specific energy-requiring processes in the outer membrane, resulting in the release into the periplasm of ligands bound by these outer membrane proteins.</text>
</comment>
<dbReference type="SUPFAM" id="SSF74653">
    <property type="entry name" value="TolA/TonB C-terminal domain"/>
    <property type="match status" value="1"/>
</dbReference>
<comment type="caution">
    <text evidence="13">The sequence shown here is derived from an EMBL/GenBank/DDBJ whole genome shotgun (WGS) entry which is preliminary data.</text>
</comment>
<feature type="compositionally biased region" description="Basic and acidic residues" evidence="11">
    <location>
        <begin position="79"/>
        <end position="89"/>
    </location>
</feature>
<evidence type="ECO:0000256" key="7">
    <source>
        <dbReference type="ARBA" id="ARBA00022927"/>
    </source>
</evidence>
<dbReference type="PANTHER" id="PTHR33446:SF2">
    <property type="entry name" value="PROTEIN TONB"/>
    <property type="match status" value="1"/>
</dbReference>
<dbReference type="Pfam" id="PF03544">
    <property type="entry name" value="TonB_C"/>
    <property type="match status" value="1"/>
</dbReference>
<feature type="compositionally biased region" description="Basic and acidic residues" evidence="11">
    <location>
        <begin position="152"/>
        <end position="161"/>
    </location>
</feature>
<evidence type="ECO:0000256" key="10">
    <source>
        <dbReference type="RuleBase" id="RU362123"/>
    </source>
</evidence>
<keyword evidence="10" id="KW-0735">Signal-anchor</keyword>
<evidence type="ECO:0000256" key="8">
    <source>
        <dbReference type="ARBA" id="ARBA00022989"/>
    </source>
</evidence>
<dbReference type="InterPro" id="IPR037682">
    <property type="entry name" value="TonB_C"/>
</dbReference>
<feature type="compositionally biased region" description="Pro residues" evidence="11">
    <location>
        <begin position="47"/>
        <end position="78"/>
    </location>
</feature>
<name>A0A3A3GAE9_9BURK</name>
<keyword evidence="3 10" id="KW-0813">Transport</keyword>
<dbReference type="NCBIfam" id="TIGR01352">
    <property type="entry name" value="tonB_Cterm"/>
    <property type="match status" value="1"/>
</dbReference>
<keyword evidence="9" id="KW-0472">Membrane</keyword>
<evidence type="ECO:0000256" key="9">
    <source>
        <dbReference type="ARBA" id="ARBA00023136"/>
    </source>
</evidence>
<evidence type="ECO:0000256" key="6">
    <source>
        <dbReference type="ARBA" id="ARBA00022692"/>
    </source>
</evidence>
<comment type="similarity">
    <text evidence="2 10">Belongs to the TonB family.</text>
</comment>
<reference evidence="14" key="1">
    <citation type="submission" date="2018-09" db="EMBL/GenBank/DDBJ databases">
        <authorList>
            <person name="Zhu H."/>
        </authorList>
    </citation>
    <scope>NUCLEOTIDE SEQUENCE [LARGE SCALE GENOMIC DNA]</scope>
    <source>
        <strain evidence="14">K1R23-30</strain>
    </source>
</reference>
<dbReference type="EMBL" id="QYUO01000001">
    <property type="protein sequence ID" value="RJF97849.1"/>
    <property type="molecule type" value="Genomic_DNA"/>
</dbReference>
<dbReference type="Proteomes" id="UP000265955">
    <property type="component" value="Unassembled WGS sequence"/>
</dbReference>
<keyword evidence="5 10" id="KW-0997">Cell inner membrane</keyword>
<feature type="domain" description="TonB C-terminal" evidence="12">
    <location>
        <begin position="141"/>
        <end position="232"/>
    </location>
</feature>
<dbReference type="InterPro" id="IPR051045">
    <property type="entry name" value="TonB-dependent_transducer"/>
</dbReference>
<evidence type="ECO:0000256" key="2">
    <source>
        <dbReference type="ARBA" id="ARBA00006555"/>
    </source>
</evidence>
<gene>
    <name evidence="13" type="ORF">D3871_04420</name>
</gene>
<dbReference type="InterPro" id="IPR003538">
    <property type="entry name" value="TonB"/>
</dbReference>
<dbReference type="Gene3D" id="3.30.1150.10">
    <property type="match status" value="1"/>
</dbReference>
<comment type="subcellular location">
    <subcellularLocation>
        <location evidence="1 10">Cell inner membrane</location>
        <topology evidence="1 10">Single-pass membrane protein</topology>
        <orientation evidence="1 10">Periplasmic side</orientation>
    </subcellularLocation>
</comment>
<proteinExistence type="inferred from homology"/>
<keyword evidence="6" id="KW-0812">Transmembrane</keyword>
<evidence type="ECO:0000256" key="11">
    <source>
        <dbReference type="SAM" id="MobiDB-lite"/>
    </source>
</evidence>
<dbReference type="GO" id="GO:0031992">
    <property type="term" value="F:energy transducer activity"/>
    <property type="evidence" value="ECO:0007669"/>
    <property type="project" value="InterPro"/>
</dbReference>
<dbReference type="PRINTS" id="PR01374">
    <property type="entry name" value="TONBPROTEIN"/>
</dbReference>
<keyword evidence="8" id="KW-1133">Transmembrane helix</keyword>
<dbReference type="AlphaFoldDB" id="A0A3A3GAE9"/>
<sequence length="232" mass="24695">MRSASVIPAIAALLLHTALIGIVLPGLTGKKKPDTPPKPMEVALLEPTPPAPLPVAPAPPPPPEPLPEPPAQPPVKPPPEPRPRIERKQTPKPVPKETPAPRAQTPEVSFDAKPTPSNTTVVQAPPAPPAPAPAPVAKTPVSIPARYAASNRKPEYPRMSRQMEEEGTVLLRVFVQADGNAGTVEIRTSSGSPLLDQSAKNAVQSWRFEPATSDGKPVSEWFLIPIPFKLQN</sequence>
<evidence type="ECO:0000256" key="5">
    <source>
        <dbReference type="ARBA" id="ARBA00022519"/>
    </source>
</evidence>
<evidence type="ECO:0000259" key="12">
    <source>
        <dbReference type="PROSITE" id="PS52015"/>
    </source>
</evidence>
<evidence type="ECO:0000313" key="14">
    <source>
        <dbReference type="Proteomes" id="UP000265955"/>
    </source>
</evidence>
<feature type="region of interest" description="Disordered" evidence="11">
    <location>
        <begin position="27"/>
        <end position="161"/>
    </location>
</feature>
<dbReference type="OrthoDB" id="8724624at2"/>
<dbReference type="PROSITE" id="PS52015">
    <property type="entry name" value="TONB_CTD"/>
    <property type="match status" value="1"/>
</dbReference>